<evidence type="ECO:0000313" key="1">
    <source>
        <dbReference type="EMBL" id="GLX66617.1"/>
    </source>
</evidence>
<dbReference type="RefSeq" id="WP_284237325.1">
    <property type="nucleotide sequence ID" value="NZ_BSSQ01000004.1"/>
</dbReference>
<evidence type="ECO:0008006" key="3">
    <source>
        <dbReference type="Google" id="ProtNLM"/>
    </source>
</evidence>
<dbReference type="InterPro" id="IPR018540">
    <property type="entry name" value="Spo0E-like"/>
</dbReference>
<dbReference type="InterPro" id="IPR036638">
    <property type="entry name" value="HLH_DNA-bd_sf"/>
</dbReference>
<protein>
    <recommendedName>
        <fullName evidence="3">Aspartyl-phosphate phosphatase Spo0E family protein</fullName>
    </recommendedName>
</protein>
<keyword evidence="2" id="KW-1185">Reference proteome</keyword>
<gene>
    <name evidence="1" type="ORF">MU1_09610</name>
</gene>
<organism evidence="1 2">
    <name type="scientific">Paenibacillus glycanilyticus</name>
    <dbReference type="NCBI Taxonomy" id="126569"/>
    <lineage>
        <taxon>Bacteria</taxon>
        <taxon>Bacillati</taxon>
        <taxon>Bacillota</taxon>
        <taxon>Bacilli</taxon>
        <taxon>Bacillales</taxon>
        <taxon>Paenibacillaceae</taxon>
        <taxon>Paenibacillus</taxon>
    </lineage>
</organism>
<dbReference type="EMBL" id="BSSQ01000004">
    <property type="protein sequence ID" value="GLX66617.1"/>
    <property type="molecule type" value="Genomic_DNA"/>
</dbReference>
<comment type="caution">
    <text evidence="1">The sequence shown here is derived from an EMBL/GenBank/DDBJ whole genome shotgun (WGS) entry which is preliminary data.</text>
</comment>
<reference evidence="1 2" key="1">
    <citation type="submission" date="2023-03" db="EMBL/GenBank/DDBJ databases">
        <title>Draft genome sequence of the bacteria which degrade cell wall of Tricholomamatutake.</title>
        <authorList>
            <person name="Konishi Y."/>
            <person name="Fukuta Y."/>
            <person name="Shirasaka N."/>
        </authorList>
    </citation>
    <scope>NUCLEOTIDE SEQUENCE [LARGE SCALE GENOMIC DNA]</scope>
    <source>
        <strain evidence="2">mu1</strain>
    </source>
</reference>
<sequence>MRENRLARIRGAIERKRKEMHTLSDRFGMQSEVVIQKSKELDELLNRYDQLGLSVKKQYQKSTEERT</sequence>
<dbReference type="SUPFAM" id="SSF140500">
    <property type="entry name" value="BAS1536-like"/>
    <property type="match status" value="1"/>
</dbReference>
<evidence type="ECO:0000313" key="2">
    <source>
        <dbReference type="Proteomes" id="UP001157114"/>
    </source>
</evidence>
<dbReference type="Pfam" id="PF09388">
    <property type="entry name" value="SpoOE-like"/>
    <property type="match status" value="1"/>
</dbReference>
<accession>A0ABQ6GAC2</accession>
<proteinExistence type="predicted"/>
<dbReference type="Proteomes" id="UP001157114">
    <property type="component" value="Unassembled WGS sequence"/>
</dbReference>
<dbReference type="InterPro" id="IPR037208">
    <property type="entry name" value="Spo0E-like_sf"/>
</dbReference>
<name>A0ABQ6GAC2_9BACL</name>
<dbReference type="Gene3D" id="4.10.280.10">
    <property type="entry name" value="Helix-loop-helix DNA-binding domain"/>
    <property type="match status" value="1"/>
</dbReference>